<protein>
    <recommendedName>
        <fullName evidence="4">AsmA family protein</fullName>
    </recommendedName>
</protein>
<dbReference type="OrthoDB" id="341991at2"/>
<evidence type="ECO:0000256" key="1">
    <source>
        <dbReference type="SAM" id="Phobius"/>
    </source>
</evidence>
<evidence type="ECO:0000313" key="2">
    <source>
        <dbReference type="EMBL" id="TGK04786.1"/>
    </source>
</evidence>
<organism evidence="2 3">
    <name type="scientific">Leptospira semungkisensis</name>
    <dbReference type="NCBI Taxonomy" id="2484985"/>
    <lineage>
        <taxon>Bacteria</taxon>
        <taxon>Pseudomonadati</taxon>
        <taxon>Spirochaetota</taxon>
        <taxon>Spirochaetia</taxon>
        <taxon>Leptospirales</taxon>
        <taxon>Leptospiraceae</taxon>
        <taxon>Leptospira</taxon>
    </lineage>
</organism>
<keyword evidence="1" id="KW-0472">Membrane</keyword>
<accession>A0A4R9G088</accession>
<dbReference type="AlphaFoldDB" id="A0A4R9G088"/>
<gene>
    <name evidence="2" type="ORF">EHO59_07975</name>
</gene>
<feature type="transmembrane region" description="Helical" evidence="1">
    <location>
        <begin position="16"/>
        <end position="39"/>
    </location>
</feature>
<proteinExistence type="predicted"/>
<dbReference type="RefSeq" id="WP_135586660.1">
    <property type="nucleotide sequence ID" value="NZ_RQEP01000010.1"/>
</dbReference>
<dbReference type="EMBL" id="RQEP01000010">
    <property type="protein sequence ID" value="TGK04786.1"/>
    <property type="molecule type" value="Genomic_DNA"/>
</dbReference>
<keyword evidence="3" id="KW-1185">Reference proteome</keyword>
<reference evidence="2" key="1">
    <citation type="journal article" date="2019" name="PLoS Negl. Trop. Dis.">
        <title>Revisiting the worldwide diversity of Leptospira species in the environment.</title>
        <authorList>
            <person name="Vincent A.T."/>
            <person name="Schiettekatte O."/>
            <person name="Bourhy P."/>
            <person name="Veyrier F.J."/>
            <person name="Picardeau M."/>
        </authorList>
    </citation>
    <scope>NUCLEOTIDE SEQUENCE [LARGE SCALE GENOMIC DNA]</scope>
    <source>
        <strain evidence="2">SSS9</strain>
    </source>
</reference>
<comment type="caution">
    <text evidence="2">The sequence shown here is derived from an EMBL/GenBank/DDBJ whole genome shotgun (WGS) entry which is preliminary data.</text>
</comment>
<keyword evidence="1" id="KW-0812">Transmembrane</keyword>
<evidence type="ECO:0000313" key="3">
    <source>
        <dbReference type="Proteomes" id="UP000297453"/>
    </source>
</evidence>
<keyword evidence="1" id="KW-1133">Transmembrane helix</keyword>
<evidence type="ECO:0008006" key="4">
    <source>
        <dbReference type="Google" id="ProtNLM"/>
    </source>
</evidence>
<dbReference type="Proteomes" id="UP000297453">
    <property type="component" value="Unassembled WGS sequence"/>
</dbReference>
<name>A0A4R9G088_9LEPT</name>
<dbReference type="NCBIfam" id="NF047499">
    <property type="entry name" value="LIC_11026_fam"/>
    <property type="match status" value="1"/>
</dbReference>
<sequence length="1010" mass="112217">MASDLLQYLKKKKLRLYILAGIFLFYHLLFNSLTGQILLNKILASSLSTPAKVQVDGFSPLFGFTLSNLEIYPSKEWGNEPFLRVKELQLSYNLPLLLLGRAKISKIAIHSLNLDLKQKGEAWNFTSALPPSKKDKEEIVSEKKEPLTSIRTYLPLSAYLSLDCKDIGVHVDSENGPKSYKAALEGLELGLEVDTNRFTRIPLDLSALDLIDEFELQLNPKNQVRIKFQNASASIDHLFRLTWIWERHPKDKDVFHSKMDLGSEGIPIQFRNHTGSPFAFSLKYDLDLSTEKKELLLRGLEWKVGEDIWLEGGGKVSGIRERSAQVNLAIQKSRIRLSPFSDFIHSLGFYDISMAGEASLAPILADGSSENLKVIGEIKGSGLEIRLGKKKHSIPVLNLDWDLGIKPITEELPSSAKPFPWMESAICKNIKIEYNGMRVAGDLRYNQASGPGLDLTLENFNLGDYLAGYSGKFFAGLHAKGPDFSQISADLKLKANGFRFPMARGNSGNISLDGALSSILYFPKKPWGLTDISVSVLDLEVDSPEGQAAARLNSSGKIGLGENFILDLKKTRLDADLEHLIPLLPLSLRETLIPVRTQIGNGIGLLGDFYFSSESRGQEIKGGLGLDLPGLDLRDGKLNLSLQILGKPSTQIKIENFELTGFAGKLRFLTSGILTKPGKSDPPPSMGEFSPDLKGGLRIAAKEDSSLVRGLHFRGDLGLNFNWLGSVIQGNLISKDSNILIQNSHCPGYDCKMYRIEGLSSNVPFTHDLAVKETRNLIEGNKRKFVMNYGRTPSPNFTIRQILGTHPSLKGTPFEYVKPKSNSPGLSANLEYSENYLRMDYLKVNTLDGEIWGKDLIVNVGSGDPEKMEYSVSLRVKDIDLKQLLPSRSQSKIDDGKVKADLNLWGRNLGDPVPNLNLFFSVYQIGNDFGKSAINIFAPSNLFTDFIYGSYAVDKIELELSKGLVYAVILFKRSILGTFINLENNQVSQQRMPLANFLKRAQSEIETFNQ</sequence>